<dbReference type="GO" id="GO:0000447">
    <property type="term" value="P:endonucleolytic cleavage in ITS1 to separate SSU-rRNA from 5.8S rRNA and LSU-rRNA from tricistronic rRNA transcript (SSU-rRNA, 5.8S rRNA, LSU-rRNA)"/>
    <property type="evidence" value="ECO:0007669"/>
    <property type="project" value="TreeGrafter"/>
</dbReference>
<dbReference type="PANTHER" id="PTHR15396:SF1">
    <property type="entry name" value="RIBONUCLEASE P PROTEIN SUBUNIT P40"/>
    <property type="match status" value="1"/>
</dbReference>
<sequence>MLCEKNLKPRVLKTIKNYSNDQKTKTNHDKVPATVADHYYNYLISVVLSGFKDIPVNLYRAIVEDTDYYKVLQLPVHELIDQEFIAAFVKKGELTLISADQNLTADNSICITPTGYLVLSLLASDYQELGLEGSPSFFSRQRNRFMPVLQELALVSIGKYIALIGSKMIGPVCEISQKNPARAVKLLRSLVQTLKHNLSSNVPWHLYTPMSTKILQSIMVLLNETKNTYNDYQPMNLFLSEINVIVSLIEVVMHPNLRAIEFTRWPKIMRHMLYSNLHNLRGLEVLDLGSGSAGWRTSDIEKLIINGVSAMPNLTALTLCFDCTDNIITALGNNCQKLRCLDVTSSRSVTDRSIPALLKCHQLRDIKLFRTSITVTGYADLLLGLRWLENIGRCDDIGDILEIIYERESNNKCLYLKSFESRSMITGYLYLLITVCPFITSLSIMCNDEMDNLSILSVLECLTELKLMSCNFYADGVGVLLEMTQSRIESLHLEHVDEIDRTALVCISQYCPRLKSLTFYNCDFIDPVINAGIRYDNLKVRPFKCLERIKCVADCAKSHLEFLLSHCTDIKFIQLGSSTGIDDTAMKKVFALNRMSKLEELKILYSSDLSMRTVRLLMKNCDNLRRLSELESWHGITEEELVNFRNELKIQNVNCDTIVKINLKEESFVAGKKKYERVKKCLENNFKHKFDVIVSWDPPEEKVCPSSVASWFNNRGHKTFVCHQKSSKKFNSSIDPPDGDSENLFSWMDNLPNSINNEGESDIKKDILYIEYRGFFTRSRVIKILNTMNELLNSSKNTGYEFWGLHVRGFDNSPVSWGLKEHAVINNDGTNNYSVILKHSEIIIQKCLSSSSRPKNK</sequence>
<dbReference type="InterPro" id="IPR013893">
    <property type="entry name" value="RNase_P_Rpp40"/>
</dbReference>
<dbReference type="GO" id="GO:0000171">
    <property type="term" value="F:ribonuclease MRP activity"/>
    <property type="evidence" value="ECO:0007669"/>
    <property type="project" value="TreeGrafter"/>
</dbReference>
<comment type="caution">
    <text evidence="1">The sequence shown here is derived from an EMBL/GenBank/DDBJ whole genome shotgun (WGS) entry which is preliminary data.</text>
</comment>
<dbReference type="Pfam" id="PF08584">
    <property type="entry name" value="Ribonuc_P_40"/>
    <property type="match status" value="3"/>
</dbReference>
<dbReference type="GO" id="GO:0030681">
    <property type="term" value="C:multimeric ribonuclease P complex"/>
    <property type="evidence" value="ECO:0007669"/>
    <property type="project" value="TreeGrafter"/>
</dbReference>
<evidence type="ECO:0000313" key="2">
    <source>
        <dbReference type="Proteomes" id="UP000786811"/>
    </source>
</evidence>
<dbReference type="SUPFAM" id="SSF52047">
    <property type="entry name" value="RNI-like"/>
    <property type="match status" value="1"/>
</dbReference>
<organism evidence="1 2">
    <name type="scientific">Cotesia congregata</name>
    <name type="common">Parasitoid wasp</name>
    <name type="synonym">Apanteles congregatus</name>
    <dbReference type="NCBI Taxonomy" id="51543"/>
    <lineage>
        <taxon>Eukaryota</taxon>
        <taxon>Metazoa</taxon>
        <taxon>Ecdysozoa</taxon>
        <taxon>Arthropoda</taxon>
        <taxon>Hexapoda</taxon>
        <taxon>Insecta</taxon>
        <taxon>Pterygota</taxon>
        <taxon>Neoptera</taxon>
        <taxon>Endopterygota</taxon>
        <taxon>Hymenoptera</taxon>
        <taxon>Apocrita</taxon>
        <taxon>Ichneumonoidea</taxon>
        <taxon>Braconidae</taxon>
        <taxon>Microgastrinae</taxon>
        <taxon>Cotesia</taxon>
    </lineage>
</organism>
<dbReference type="InterPro" id="IPR032675">
    <property type="entry name" value="LRR_dom_sf"/>
</dbReference>
<dbReference type="GO" id="GO:0001682">
    <property type="term" value="P:tRNA 5'-leader removal"/>
    <property type="evidence" value="ECO:0007669"/>
    <property type="project" value="InterPro"/>
</dbReference>
<dbReference type="EMBL" id="CAJNRD030001114">
    <property type="protein sequence ID" value="CAG5073387.1"/>
    <property type="molecule type" value="Genomic_DNA"/>
</dbReference>
<dbReference type="AlphaFoldDB" id="A0A8J2H187"/>
<protein>
    <submittedName>
        <fullName evidence="1">Similar to Rpp40: Ribonuclease P protein subunit p40 (Rattus norvegicus)</fullName>
    </submittedName>
</protein>
<evidence type="ECO:0000313" key="1">
    <source>
        <dbReference type="EMBL" id="CAG5073387.1"/>
    </source>
</evidence>
<dbReference type="Proteomes" id="UP000786811">
    <property type="component" value="Unassembled WGS sequence"/>
</dbReference>
<accession>A0A8J2H187</accession>
<proteinExistence type="predicted"/>
<dbReference type="SMART" id="SM00367">
    <property type="entry name" value="LRR_CC"/>
    <property type="match status" value="6"/>
</dbReference>
<dbReference type="GO" id="GO:0004526">
    <property type="term" value="F:ribonuclease P activity"/>
    <property type="evidence" value="ECO:0007669"/>
    <property type="project" value="TreeGrafter"/>
</dbReference>
<gene>
    <name evidence="1" type="ORF">HICCMSTLAB_LOCUS330</name>
</gene>
<keyword evidence="2" id="KW-1185">Reference proteome</keyword>
<dbReference type="GO" id="GO:0000172">
    <property type="term" value="C:ribonuclease MRP complex"/>
    <property type="evidence" value="ECO:0007669"/>
    <property type="project" value="TreeGrafter"/>
</dbReference>
<dbReference type="PANTHER" id="PTHR15396">
    <property type="entry name" value="RIBONUCLEASE P PROTEIN SUBUNIT P40"/>
    <property type="match status" value="1"/>
</dbReference>
<dbReference type="InterPro" id="IPR006553">
    <property type="entry name" value="Leu-rich_rpt_Cys-con_subtyp"/>
</dbReference>
<name>A0A8J2H187_COTCN</name>
<dbReference type="OrthoDB" id="63112at2759"/>
<dbReference type="Gene3D" id="3.80.10.10">
    <property type="entry name" value="Ribonuclease Inhibitor"/>
    <property type="match status" value="2"/>
</dbReference>
<reference evidence="1" key="1">
    <citation type="submission" date="2021-04" db="EMBL/GenBank/DDBJ databases">
        <authorList>
            <person name="Chebbi M.A.C M."/>
        </authorList>
    </citation>
    <scope>NUCLEOTIDE SEQUENCE</scope>
</reference>